<feature type="domain" description="Glycosyl transferase family 1" evidence="1">
    <location>
        <begin position="178"/>
        <end position="328"/>
    </location>
</feature>
<name>A0A1M4X2U2_9FLAO</name>
<dbReference type="GO" id="GO:0016757">
    <property type="term" value="F:glycosyltransferase activity"/>
    <property type="evidence" value="ECO:0007669"/>
    <property type="project" value="InterPro"/>
</dbReference>
<dbReference type="Pfam" id="PF13439">
    <property type="entry name" value="Glyco_transf_4"/>
    <property type="match status" value="1"/>
</dbReference>
<proteinExistence type="predicted"/>
<dbReference type="SUPFAM" id="SSF53756">
    <property type="entry name" value="UDP-Glycosyltransferase/glycogen phosphorylase"/>
    <property type="match status" value="1"/>
</dbReference>
<dbReference type="EMBL" id="FQTW01000007">
    <property type="protein sequence ID" value="SHE87791.1"/>
    <property type="molecule type" value="Genomic_DNA"/>
</dbReference>
<dbReference type="Pfam" id="PF00534">
    <property type="entry name" value="Glycos_transf_1"/>
    <property type="match status" value="1"/>
</dbReference>
<evidence type="ECO:0000313" key="4">
    <source>
        <dbReference type="Proteomes" id="UP000184462"/>
    </source>
</evidence>
<sequence>MKQNQHQPIRVLQIIDSLEAGGGERMAVNLANALHQKVDFSGLIATRKEGLLKAEINHLDHYLYVNKRRSVDFKALSLAMQFIKKYQITHLHAHSTSFFFATLLKIRKPKLKLIWHDHHGNRPNEKNQNNATIKLFSAFFNHVITCSQPLENWAKEKLLCKKVTLISNFVSNSSIPTRIHHSKEYIVSVANLRAPKDHFTLINAFEIISRQFDIELLLVGDDRQDDYSKKIKQQIVKKNLNNRVYVLGQQSNVAAYIKNAKTAVLSSKIEGLPMALLEYAMAQKPVVVTDVGQCASVVGDFAKVVQPGDPNALAAALKSYLAHPQEAKKDAELLHKKVISEYGEIAIINQIIKIYEKL</sequence>
<dbReference type="InterPro" id="IPR001296">
    <property type="entry name" value="Glyco_trans_1"/>
</dbReference>
<dbReference type="PANTHER" id="PTHR12526">
    <property type="entry name" value="GLYCOSYLTRANSFERASE"/>
    <property type="match status" value="1"/>
</dbReference>
<dbReference type="Proteomes" id="UP000184462">
    <property type="component" value="Unassembled WGS sequence"/>
</dbReference>
<protein>
    <submittedName>
        <fullName evidence="3">Glycosyltransferase involved in cell wall bisynthesis</fullName>
    </submittedName>
</protein>
<feature type="domain" description="Glycosyltransferase subfamily 4-like N-terminal" evidence="2">
    <location>
        <begin position="21"/>
        <end position="170"/>
    </location>
</feature>
<evidence type="ECO:0000259" key="2">
    <source>
        <dbReference type="Pfam" id="PF13439"/>
    </source>
</evidence>
<keyword evidence="3" id="KW-0808">Transferase</keyword>
<dbReference type="OrthoDB" id="823685at2"/>
<evidence type="ECO:0000313" key="3">
    <source>
        <dbReference type="EMBL" id="SHE87791.1"/>
    </source>
</evidence>
<organism evidence="3 4">
    <name type="scientific">Psychroflexus salarius</name>
    <dbReference type="NCBI Taxonomy" id="1155689"/>
    <lineage>
        <taxon>Bacteria</taxon>
        <taxon>Pseudomonadati</taxon>
        <taxon>Bacteroidota</taxon>
        <taxon>Flavobacteriia</taxon>
        <taxon>Flavobacteriales</taxon>
        <taxon>Flavobacteriaceae</taxon>
        <taxon>Psychroflexus</taxon>
    </lineage>
</organism>
<dbReference type="InterPro" id="IPR028098">
    <property type="entry name" value="Glyco_trans_4-like_N"/>
</dbReference>
<accession>A0A1M4X2U2</accession>
<dbReference type="STRING" id="1155689.SAMN05444278_10778"/>
<dbReference type="RefSeq" id="WP_083574506.1">
    <property type="nucleotide sequence ID" value="NZ_FQTW01000007.1"/>
</dbReference>
<evidence type="ECO:0000259" key="1">
    <source>
        <dbReference type="Pfam" id="PF00534"/>
    </source>
</evidence>
<dbReference type="CDD" id="cd03811">
    <property type="entry name" value="GT4_GT28_WabH-like"/>
    <property type="match status" value="1"/>
</dbReference>
<dbReference type="AlphaFoldDB" id="A0A1M4X2U2"/>
<gene>
    <name evidence="3" type="ORF">SAMN05444278_10778</name>
</gene>
<dbReference type="Gene3D" id="3.40.50.2000">
    <property type="entry name" value="Glycogen Phosphorylase B"/>
    <property type="match status" value="2"/>
</dbReference>
<reference evidence="3 4" key="1">
    <citation type="submission" date="2016-11" db="EMBL/GenBank/DDBJ databases">
        <authorList>
            <person name="Jaros S."/>
            <person name="Januszkiewicz K."/>
            <person name="Wedrychowicz H."/>
        </authorList>
    </citation>
    <scope>NUCLEOTIDE SEQUENCE [LARGE SCALE GENOMIC DNA]</scope>
    <source>
        <strain evidence="3 4">DSM 25661</strain>
    </source>
</reference>
<keyword evidence="4" id="KW-1185">Reference proteome</keyword>